<dbReference type="Pfam" id="PF08299">
    <property type="entry name" value="Bac_DnaA_C"/>
    <property type="match status" value="1"/>
</dbReference>
<dbReference type="FunFam" id="3.40.50.300:FF:000668">
    <property type="entry name" value="Chromosomal replication initiator protein DnaA"/>
    <property type="match status" value="1"/>
</dbReference>
<dbReference type="STRING" id="272627.CCC_00325"/>
<dbReference type="PANTHER" id="PTHR30050:SF2">
    <property type="entry name" value="CHROMOSOMAL REPLICATION INITIATOR PROTEIN DNAA"/>
    <property type="match status" value="1"/>
</dbReference>
<keyword evidence="7 8" id="KW-0238">DNA-binding</keyword>
<dbReference type="InterPro" id="IPR020591">
    <property type="entry name" value="Chromosome_initiator_DnaA-like"/>
</dbReference>
<reference evidence="14 15" key="1">
    <citation type="submission" date="2015-01" db="EMBL/GenBank/DDBJ databases">
        <title>Genome Sequence of Magnetospirillum magnetotacticum Strain MS-1.</title>
        <authorList>
            <person name="Marinov G.K."/>
            <person name="Smalley M.D."/>
            <person name="DeSalvo G."/>
        </authorList>
    </citation>
    <scope>NUCLEOTIDE SEQUENCE [LARGE SCALE GENOMIC DNA]</scope>
    <source>
        <strain evidence="14 15">MS-1</strain>
    </source>
</reference>
<dbReference type="GO" id="GO:0005524">
    <property type="term" value="F:ATP binding"/>
    <property type="evidence" value="ECO:0007669"/>
    <property type="project" value="UniProtKB-UniRule"/>
</dbReference>
<dbReference type="InterPro" id="IPR018312">
    <property type="entry name" value="Chromosome_initiator_DnaA_CS"/>
</dbReference>
<dbReference type="InterPro" id="IPR027417">
    <property type="entry name" value="P-loop_NTPase"/>
</dbReference>
<comment type="subunit">
    <text evidence="8">Oligomerizes as a right-handed, spiral filament on DNA at oriC.</text>
</comment>
<dbReference type="InterPro" id="IPR013159">
    <property type="entry name" value="DnaA_C"/>
</dbReference>
<dbReference type="PRINTS" id="PR00051">
    <property type="entry name" value="DNAA"/>
</dbReference>
<evidence type="ECO:0000256" key="1">
    <source>
        <dbReference type="ARBA" id="ARBA00006583"/>
    </source>
</evidence>
<dbReference type="PROSITE" id="PS01008">
    <property type="entry name" value="DNAA"/>
    <property type="match status" value="1"/>
</dbReference>
<feature type="binding site" evidence="8">
    <location>
        <position position="165"/>
    </location>
    <ligand>
        <name>ATP</name>
        <dbReference type="ChEBI" id="CHEBI:30616"/>
    </ligand>
</feature>
<dbReference type="InterPro" id="IPR003593">
    <property type="entry name" value="AAA+_ATPase"/>
</dbReference>
<dbReference type="SMART" id="SM00760">
    <property type="entry name" value="Bac_DnaA_C"/>
    <property type="match status" value="1"/>
</dbReference>
<feature type="region of interest" description="Domain IV, binds dsDNA" evidence="8">
    <location>
        <begin position="335"/>
        <end position="454"/>
    </location>
</feature>
<evidence type="ECO:0000256" key="7">
    <source>
        <dbReference type="ARBA" id="ARBA00023125"/>
    </source>
</evidence>
<feature type="binding site" evidence="8">
    <location>
        <position position="162"/>
    </location>
    <ligand>
        <name>ATP</name>
        <dbReference type="ChEBI" id="CHEBI:30616"/>
    </ligand>
</feature>
<dbReference type="InterPro" id="IPR010921">
    <property type="entry name" value="Trp_repressor/repl_initiator"/>
</dbReference>
<keyword evidence="2 8" id="KW-0963">Cytoplasm</keyword>
<comment type="subcellular location">
    <subcellularLocation>
        <location evidence="8">Cytoplasm</location>
    </subcellularLocation>
</comment>
<feature type="binding site" evidence="8">
    <location>
        <position position="166"/>
    </location>
    <ligand>
        <name>ATP</name>
        <dbReference type="ChEBI" id="CHEBI:30616"/>
    </ligand>
</feature>
<name>A0A0C2YBY6_PARME</name>
<evidence type="ECO:0000256" key="11">
    <source>
        <dbReference type="RuleBase" id="RU004227"/>
    </source>
</evidence>
<dbReference type="Pfam" id="PF00308">
    <property type="entry name" value="Bac_DnaA"/>
    <property type="match status" value="1"/>
</dbReference>
<dbReference type="PANTHER" id="PTHR30050">
    <property type="entry name" value="CHROMOSOMAL REPLICATION INITIATOR PROTEIN DNAA"/>
    <property type="match status" value="1"/>
</dbReference>
<feature type="domain" description="Chromosomal replication initiator DnaA C-terminal" evidence="13">
    <location>
        <begin position="362"/>
        <end position="431"/>
    </location>
</feature>
<dbReference type="GO" id="GO:0006270">
    <property type="term" value="P:DNA replication initiation"/>
    <property type="evidence" value="ECO:0007669"/>
    <property type="project" value="UniProtKB-UniRule"/>
</dbReference>
<dbReference type="InterPro" id="IPR038454">
    <property type="entry name" value="DnaA_N_sf"/>
</dbReference>
<evidence type="ECO:0000313" key="15">
    <source>
        <dbReference type="Proteomes" id="UP000031971"/>
    </source>
</evidence>
<dbReference type="GO" id="GO:0003688">
    <property type="term" value="F:DNA replication origin binding"/>
    <property type="evidence" value="ECO:0007669"/>
    <property type="project" value="UniProtKB-UniRule"/>
</dbReference>
<dbReference type="Gene3D" id="3.30.300.180">
    <property type="match status" value="1"/>
</dbReference>
<dbReference type="Gene3D" id="1.10.1750.10">
    <property type="match status" value="1"/>
</dbReference>
<dbReference type="HAMAP" id="MF_00377">
    <property type="entry name" value="DnaA_bact"/>
    <property type="match status" value="1"/>
</dbReference>
<proteinExistence type="inferred from homology"/>
<evidence type="ECO:0000256" key="6">
    <source>
        <dbReference type="ARBA" id="ARBA00023121"/>
    </source>
</evidence>
<keyword evidence="3 8" id="KW-0235">DNA replication</keyword>
<dbReference type="SMART" id="SM00382">
    <property type="entry name" value="AAA"/>
    <property type="match status" value="1"/>
</dbReference>
<comment type="similarity">
    <text evidence="1 8 11">Belongs to the DnaA family.</text>
</comment>
<dbReference type="InterPro" id="IPR024633">
    <property type="entry name" value="DnaA_N_dom"/>
</dbReference>
<evidence type="ECO:0000256" key="4">
    <source>
        <dbReference type="ARBA" id="ARBA00022741"/>
    </source>
</evidence>
<evidence type="ECO:0000259" key="12">
    <source>
        <dbReference type="SMART" id="SM00382"/>
    </source>
</evidence>
<comment type="function">
    <text evidence="8 10">Plays an essential role in the initiation and regulation of chromosomal replication. ATP-DnaA binds to the origin of replication (oriC) to initiate formation of the DNA replication initiation complex once per cell cycle. Binds the DnaA box (a 9 base pair repeat at the origin) and separates the double-stranded (ds)DNA. Forms a right-handed helical filament on oriC DNA; dsDNA binds to the exterior of the filament while single-stranded (ss)DNA is stabiized in the filament's interior. The ATP-DnaA-oriC complex binds and stabilizes one strand of the AT-rich DNA unwinding element (DUE), permitting loading of DNA polymerase. After initiation quickly degrades to an ADP-DnaA complex that is not apt for DNA replication. Binds acidic phospholipids.</text>
</comment>
<dbReference type="GO" id="GO:0005886">
    <property type="term" value="C:plasma membrane"/>
    <property type="evidence" value="ECO:0007669"/>
    <property type="project" value="TreeGrafter"/>
</dbReference>
<gene>
    <name evidence="8" type="primary">dnaA</name>
    <name evidence="14" type="ORF">CCC_00325</name>
</gene>
<dbReference type="InterPro" id="IPR001957">
    <property type="entry name" value="Chromosome_initiator_DnaA"/>
</dbReference>
<evidence type="ECO:0000313" key="14">
    <source>
        <dbReference type="EMBL" id="KIL97264.1"/>
    </source>
</evidence>
<dbReference type="GO" id="GO:0006275">
    <property type="term" value="P:regulation of DNA replication"/>
    <property type="evidence" value="ECO:0007669"/>
    <property type="project" value="UniProtKB-UniRule"/>
</dbReference>
<comment type="caution">
    <text evidence="14">The sequence shown here is derived from an EMBL/GenBank/DDBJ whole genome shotgun (WGS) entry which is preliminary data.</text>
</comment>
<protein>
    <recommendedName>
        <fullName evidence="8 9">Chromosomal replication initiator protein DnaA</fullName>
    </recommendedName>
</protein>
<dbReference type="Pfam" id="PF11638">
    <property type="entry name" value="DnaA_N"/>
    <property type="match status" value="1"/>
</dbReference>
<feature type="binding site" evidence="8">
    <location>
        <position position="164"/>
    </location>
    <ligand>
        <name>ATP</name>
        <dbReference type="ChEBI" id="CHEBI:30616"/>
    </ligand>
</feature>
<evidence type="ECO:0000256" key="9">
    <source>
        <dbReference type="NCBIfam" id="TIGR00362"/>
    </source>
</evidence>
<evidence type="ECO:0000256" key="3">
    <source>
        <dbReference type="ARBA" id="ARBA00022705"/>
    </source>
</evidence>
<feature type="domain" description="AAA+ ATPase" evidence="12">
    <location>
        <begin position="151"/>
        <end position="279"/>
    </location>
</feature>
<dbReference type="Proteomes" id="UP000031971">
    <property type="component" value="Unassembled WGS sequence"/>
</dbReference>
<dbReference type="SUPFAM" id="SSF52540">
    <property type="entry name" value="P-loop containing nucleoside triphosphate hydrolases"/>
    <property type="match status" value="1"/>
</dbReference>
<dbReference type="InterPro" id="IPR013317">
    <property type="entry name" value="DnaA_dom"/>
</dbReference>
<feature type="region of interest" description="Domain I, interacts with DnaA modulators" evidence="8">
    <location>
        <begin position="1"/>
        <end position="83"/>
    </location>
</feature>
<dbReference type="EMBL" id="JXSL01000030">
    <property type="protein sequence ID" value="KIL97264.1"/>
    <property type="molecule type" value="Genomic_DNA"/>
</dbReference>
<evidence type="ECO:0000256" key="8">
    <source>
        <dbReference type="HAMAP-Rule" id="MF_00377"/>
    </source>
</evidence>
<dbReference type="SUPFAM" id="SSF48295">
    <property type="entry name" value="TrpR-like"/>
    <property type="match status" value="1"/>
</dbReference>
<evidence type="ECO:0000256" key="2">
    <source>
        <dbReference type="ARBA" id="ARBA00022490"/>
    </source>
</evidence>
<dbReference type="Gene3D" id="3.40.50.300">
    <property type="entry name" value="P-loop containing nucleotide triphosphate hydrolases"/>
    <property type="match status" value="1"/>
</dbReference>
<dbReference type="CDD" id="cd00009">
    <property type="entry name" value="AAA"/>
    <property type="match status" value="1"/>
</dbReference>
<dbReference type="Gene3D" id="1.10.8.60">
    <property type="match status" value="1"/>
</dbReference>
<keyword evidence="5 8" id="KW-0067">ATP-binding</keyword>
<evidence type="ECO:0000256" key="10">
    <source>
        <dbReference type="RuleBase" id="RU000577"/>
    </source>
</evidence>
<comment type="domain">
    <text evidence="8">Domain I is involved in oligomerization and binding regulators, domain II is flexibile and of varying length in different bacteria, domain III forms the AAA+ region, while domain IV binds dsDNA.</text>
</comment>
<dbReference type="GO" id="GO:0005737">
    <property type="term" value="C:cytoplasm"/>
    <property type="evidence" value="ECO:0007669"/>
    <property type="project" value="UniProtKB-SubCell"/>
</dbReference>
<evidence type="ECO:0000256" key="5">
    <source>
        <dbReference type="ARBA" id="ARBA00022840"/>
    </source>
</evidence>
<accession>A0A0C2YBY6</accession>
<keyword evidence="4 8" id="KW-0547">Nucleotide-binding</keyword>
<dbReference type="GO" id="GO:0008289">
    <property type="term" value="F:lipid binding"/>
    <property type="evidence" value="ECO:0007669"/>
    <property type="project" value="UniProtKB-KW"/>
</dbReference>
<comment type="caution">
    <text evidence="8">Lacks conserved residue(s) required for the propagation of feature annotation.</text>
</comment>
<dbReference type="AlphaFoldDB" id="A0A0C2YBY6"/>
<dbReference type="NCBIfam" id="TIGR00362">
    <property type="entry name" value="DnaA"/>
    <property type="match status" value="1"/>
</dbReference>
<organism evidence="14 15">
    <name type="scientific">Paramagnetospirillum magnetotacticum MS-1</name>
    <dbReference type="NCBI Taxonomy" id="272627"/>
    <lineage>
        <taxon>Bacteria</taxon>
        <taxon>Pseudomonadati</taxon>
        <taxon>Pseudomonadota</taxon>
        <taxon>Alphaproteobacteria</taxon>
        <taxon>Rhodospirillales</taxon>
        <taxon>Magnetospirillaceae</taxon>
        <taxon>Paramagnetospirillum</taxon>
    </lineage>
</organism>
<keyword evidence="6 8" id="KW-0446">Lipid-binding</keyword>
<sequence length="454" mass="51018">MKVRLKDEVGDAAYRSWLRPITLHDTSEGGVKLALPTRFMRDWVNTHYAERIRTLWGAENPAIRNVEIVVEAARAASATQNATKAKAVPAPAAEPARATPPCAPATVPSNDTDELGAPLDARFTFKNFVVGKPNEFAWAAARRIAEADQVSFNPLFLYGGVGLGKTHLMHAIAHHIRERNPERSVLYLSAEKFMYRFIRALRGQDTMSFKEQFRSVDVLMIDDVQFIAGKDATQEEFFHTFNALVDQGRQIVISADKSPSDLEGIEERLRSRMACGLVADIHATTYELRLGILQSKAEQMGAIVPQKVLEFLAHKIISNIRELEGALNRVVAHSQLVGRAITLETTQEVLHDLLRASDRRITIEEIQKKVAEHFTIKLAEMSSARRSRQVARPRQIAMYLAKQLTSRSLPEIGRKFGGRDHTTVMHAVKKVEELKECDHNFAEDVELLRRMLQG</sequence>
<keyword evidence="15" id="KW-1185">Reference proteome</keyword>
<dbReference type="CDD" id="cd06571">
    <property type="entry name" value="Bac_DnaA_C"/>
    <property type="match status" value="1"/>
</dbReference>
<evidence type="ECO:0000259" key="13">
    <source>
        <dbReference type="SMART" id="SM00760"/>
    </source>
</evidence>
<feature type="region of interest" description="Domain III, AAA+ region" evidence="8">
    <location>
        <begin position="118"/>
        <end position="334"/>
    </location>
</feature>